<protein>
    <submittedName>
        <fullName evidence="1">Uncharacterized protein</fullName>
    </submittedName>
</protein>
<dbReference type="GeneID" id="56501890"/>
<sequence>MRTRAACGHVTLPNLNAPGRYVRDARREARDAAGDSFDEMQVWGS</sequence>
<evidence type="ECO:0000313" key="2">
    <source>
        <dbReference type="Proteomes" id="UP000755577"/>
    </source>
</evidence>
<keyword evidence="2" id="KW-1185">Reference proteome</keyword>
<organism evidence="1 2">
    <name type="scientific">Burkholderia anthina</name>
    <dbReference type="NCBI Taxonomy" id="179879"/>
    <lineage>
        <taxon>Bacteria</taxon>
        <taxon>Pseudomonadati</taxon>
        <taxon>Pseudomonadota</taxon>
        <taxon>Betaproteobacteria</taxon>
        <taxon>Burkholderiales</taxon>
        <taxon>Burkholderiaceae</taxon>
        <taxon>Burkholderia</taxon>
        <taxon>Burkholderia cepacia complex</taxon>
    </lineage>
</organism>
<gene>
    <name evidence="1" type="ORF">JQK92_15200</name>
</gene>
<accession>A0ABS2B450</accession>
<dbReference type="RefSeq" id="WP_174927060.1">
    <property type="nucleotide sequence ID" value="NZ_CABVLY010000015.1"/>
</dbReference>
<comment type="caution">
    <text evidence="1">The sequence shown here is derived from an EMBL/GenBank/DDBJ whole genome shotgun (WGS) entry which is preliminary data.</text>
</comment>
<proteinExistence type="predicted"/>
<evidence type="ECO:0000313" key="1">
    <source>
        <dbReference type="EMBL" id="MBM2767776.1"/>
    </source>
</evidence>
<name>A0ABS2B450_9BURK</name>
<dbReference type="Proteomes" id="UP000755577">
    <property type="component" value="Unassembled WGS sequence"/>
</dbReference>
<reference evidence="1 2" key="1">
    <citation type="submission" date="2021-02" db="EMBL/GenBank/DDBJ databases">
        <title>Draft genome of the type strains Burkholderia anthina DSM16086.</title>
        <authorList>
            <person name="Hertel R."/>
            <person name="Meissner J."/>
            <person name="Poehlein A."/>
            <person name="Daniel R."/>
            <person name="Commichau F.M."/>
        </authorList>
    </citation>
    <scope>NUCLEOTIDE SEQUENCE [LARGE SCALE GENOMIC DNA]</scope>
    <source>
        <strain evidence="1 2">DSM 16086</strain>
    </source>
</reference>
<dbReference type="EMBL" id="JAFCIQ010000009">
    <property type="protein sequence ID" value="MBM2767776.1"/>
    <property type="molecule type" value="Genomic_DNA"/>
</dbReference>